<feature type="domain" description="Protein SirB1 N-terminal" evidence="2">
    <location>
        <begin position="68"/>
        <end position="194"/>
    </location>
</feature>
<gene>
    <name evidence="3" type="ORF">Q4610_11965</name>
</gene>
<protein>
    <submittedName>
        <fullName evidence="3">Transglutaminase family protein</fullName>
    </submittedName>
</protein>
<dbReference type="InterPro" id="IPR032698">
    <property type="entry name" value="SirB1_N"/>
</dbReference>
<dbReference type="Pfam" id="PF13369">
    <property type="entry name" value="Transglut_core2"/>
    <property type="match status" value="1"/>
</dbReference>
<proteinExistence type="inferred from homology"/>
<reference evidence="3" key="1">
    <citation type="submission" date="2023-07" db="EMBL/GenBank/DDBJ databases">
        <title>Bacterial whole genome sequence for Sphingobium sp. HBC34.</title>
        <authorList>
            <person name="Le V."/>
            <person name="Ko S.-R."/>
            <person name="Ahn C.-Y."/>
            <person name="Oh H.-M."/>
        </authorList>
    </citation>
    <scope>NUCLEOTIDE SEQUENCE</scope>
    <source>
        <strain evidence="3">HBC34</strain>
    </source>
</reference>
<organism evidence="3 4">
    <name type="scientific">Sphingobium cyanobacteriorum</name>
    <dbReference type="NCBI Taxonomy" id="3063954"/>
    <lineage>
        <taxon>Bacteria</taxon>
        <taxon>Pseudomonadati</taxon>
        <taxon>Pseudomonadota</taxon>
        <taxon>Alphaproteobacteria</taxon>
        <taxon>Sphingomonadales</taxon>
        <taxon>Sphingomonadaceae</taxon>
        <taxon>Sphingobium</taxon>
    </lineage>
</organism>
<name>A0ABT8ZMW5_9SPHN</name>
<evidence type="ECO:0000313" key="4">
    <source>
        <dbReference type="Proteomes" id="UP001176471"/>
    </source>
</evidence>
<evidence type="ECO:0000259" key="2">
    <source>
        <dbReference type="Pfam" id="PF13369"/>
    </source>
</evidence>
<dbReference type="Proteomes" id="UP001176471">
    <property type="component" value="Unassembled WGS sequence"/>
</dbReference>
<accession>A0ABT8ZMW5</accession>
<dbReference type="RefSeq" id="WP_304536179.1">
    <property type="nucleotide sequence ID" value="NZ_JAUQOM010000005.1"/>
</dbReference>
<evidence type="ECO:0000256" key="1">
    <source>
        <dbReference type="ARBA" id="ARBA00007100"/>
    </source>
</evidence>
<comment type="caution">
    <text evidence="3">The sequence shown here is derived from an EMBL/GenBank/DDBJ whole genome shotgun (WGS) entry which is preliminary data.</text>
</comment>
<evidence type="ECO:0000313" key="3">
    <source>
        <dbReference type="EMBL" id="MDO7835758.1"/>
    </source>
</evidence>
<dbReference type="EMBL" id="JAUQOM010000005">
    <property type="protein sequence ID" value="MDO7835758.1"/>
    <property type="molecule type" value="Genomic_DNA"/>
</dbReference>
<sequence length="313" mass="34396">MIDLTRRSFVLSGAMTALAIPCHTSGKIPETIGHVVSSILTSAIDKSYLQSKLSLDALIAPTPLSIGREIAVLADAARQMAGPSPTDPYKVAAIRKAIYDSGPWNGNRPFSYDQADPLGMIVENKLLATYLATRLGNCVSMPALFMILAEQTGLNASFVTAPLHVFVRFTHPERGPTNLEPTSGAHVARDEWYRTTMPITDRAIESGLYMRALTKSEGVALLATTVLEYLDRENRQQDIVEVADVILQANPRDALTMVKKGTAFGKMMQAEFTNKYPTVESIPATLHQRYQMLADLNRKAFEDAENLGWQPIE</sequence>
<comment type="similarity">
    <text evidence="1">Belongs to the UPF0162 family.</text>
</comment>
<keyword evidence="4" id="KW-1185">Reference proteome</keyword>